<dbReference type="UniPathway" id="UPA00053">
    <property type="reaction ID" value="UER00086"/>
</dbReference>
<dbReference type="InterPro" id="IPR036441">
    <property type="entry name" value="DHquinase_II_sf"/>
</dbReference>
<dbReference type="EC" id="4.2.1.10" evidence="6 9"/>
<dbReference type="EMBL" id="JACIEC010000005">
    <property type="protein sequence ID" value="MBB4145135.1"/>
    <property type="molecule type" value="Genomic_DNA"/>
</dbReference>
<dbReference type="SUPFAM" id="SSF52304">
    <property type="entry name" value="Type II 3-dehydroquinate dehydratase"/>
    <property type="match status" value="1"/>
</dbReference>
<keyword evidence="7 9" id="KW-0057">Aromatic amino acid biosynthesis</keyword>
<evidence type="ECO:0000256" key="6">
    <source>
        <dbReference type="ARBA" id="ARBA00012060"/>
    </source>
</evidence>
<dbReference type="Gene3D" id="3.40.50.9100">
    <property type="entry name" value="Dehydroquinase, class II"/>
    <property type="match status" value="1"/>
</dbReference>
<feature type="active site" description="Proton acceptor" evidence="9 10">
    <location>
        <position position="24"/>
    </location>
</feature>
<evidence type="ECO:0000256" key="5">
    <source>
        <dbReference type="ARBA" id="ARBA00011193"/>
    </source>
</evidence>
<dbReference type="GO" id="GO:0003855">
    <property type="term" value="F:3-dehydroquinate dehydratase activity"/>
    <property type="evidence" value="ECO:0007669"/>
    <property type="project" value="UniProtKB-UniRule"/>
</dbReference>
<evidence type="ECO:0000256" key="9">
    <source>
        <dbReference type="HAMAP-Rule" id="MF_00169"/>
    </source>
</evidence>
<dbReference type="GO" id="GO:0008652">
    <property type="term" value="P:amino acid biosynthetic process"/>
    <property type="evidence" value="ECO:0007669"/>
    <property type="project" value="UniProtKB-KW"/>
</dbReference>
<comment type="subunit">
    <text evidence="5 9">Homododecamer.</text>
</comment>
<dbReference type="PIRSF" id="PIRSF001399">
    <property type="entry name" value="DHquinase_II"/>
    <property type="match status" value="1"/>
</dbReference>
<dbReference type="PANTHER" id="PTHR21272:SF3">
    <property type="entry name" value="CATABOLIC 3-DEHYDROQUINASE"/>
    <property type="match status" value="1"/>
</dbReference>
<dbReference type="NCBIfam" id="NF003805">
    <property type="entry name" value="PRK05395.1-2"/>
    <property type="match status" value="1"/>
</dbReference>
<evidence type="ECO:0000256" key="8">
    <source>
        <dbReference type="ARBA" id="ARBA00023239"/>
    </source>
</evidence>
<dbReference type="AlphaFoldDB" id="A0A7W6PRF4"/>
<evidence type="ECO:0000256" key="7">
    <source>
        <dbReference type="ARBA" id="ARBA00023141"/>
    </source>
</evidence>
<dbReference type="GO" id="GO:0009073">
    <property type="term" value="P:aromatic amino acid family biosynthetic process"/>
    <property type="evidence" value="ECO:0007669"/>
    <property type="project" value="UniProtKB-KW"/>
</dbReference>
<protein>
    <recommendedName>
        <fullName evidence="6 9">3-dehydroquinate dehydratase</fullName>
        <shortName evidence="9">3-dehydroquinase</shortName>
        <ecNumber evidence="6 9">4.2.1.10</ecNumber>
    </recommendedName>
    <alternativeName>
        <fullName evidence="9">Type II DHQase</fullName>
    </alternativeName>
</protein>
<sequence>MSNTIFVLNGPNLNLLGEREPAIYGTTTLADIHRACIERAAPLGFEIDFRQTNFEGELIEAVHAARREACGIIINPAGYTFTSVALLDALKMYAGPKIELHISNVHARESVYHNSLISRVATGIMIGFGARGYELAIEAMAGMVQAPAAIGKAS</sequence>
<dbReference type="NCBIfam" id="NF003807">
    <property type="entry name" value="PRK05395.1-4"/>
    <property type="match status" value="1"/>
</dbReference>
<dbReference type="InterPro" id="IPR001874">
    <property type="entry name" value="DHquinase_II"/>
</dbReference>
<dbReference type="Pfam" id="PF01220">
    <property type="entry name" value="DHquinase_II"/>
    <property type="match status" value="1"/>
</dbReference>
<organism evidence="12 13">
    <name type="scientific">Rhizobium rhizoryzae</name>
    <dbReference type="NCBI Taxonomy" id="451876"/>
    <lineage>
        <taxon>Bacteria</taxon>
        <taxon>Pseudomonadati</taxon>
        <taxon>Pseudomonadota</taxon>
        <taxon>Alphaproteobacteria</taxon>
        <taxon>Hyphomicrobiales</taxon>
        <taxon>Rhizobiaceae</taxon>
        <taxon>Rhizobium/Agrobacterium group</taxon>
        <taxon>Rhizobium</taxon>
    </lineage>
</organism>
<feature type="binding site" evidence="9">
    <location>
        <position position="75"/>
    </location>
    <ligand>
        <name>substrate</name>
    </ligand>
</feature>
<evidence type="ECO:0000256" key="2">
    <source>
        <dbReference type="ARBA" id="ARBA00003924"/>
    </source>
</evidence>
<feature type="binding site" evidence="9">
    <location>
        <position position="88"/>
    </location>
    <ligand>
        <name>substrate</name>
    </ligand>
</feature>
<comment type="pathway">
    <text evidence="3 9">Metabolic intermediate biosynthesis; chorismate biosynthesis; chorismate from D-erythrose 4-phosphate and phosphoenolpyruvate: step 3/7.</text>
</comment>
<feature type="binding site" evidence="9">
    <location>
        <begin position="102"/>
        <end position="103"/>
    </location>
    <ligand>
        <name>substrate</name>
    </ligand>
</feature>
<dbReference type="NCBIfam" id="NF003806">
    <property type="entry name" value="PRK05395.1-3"/>
    <property type="match status" value="1"/>
</dbReference>
<dbReference type="NCBIfam" id="TIGR01088">
    <property type="entry name" value="aroQ"/>
    <property type="match status" value="1"/>
</dbReference>
<keyword evidence="8 9" id="KW-0456">Lyase</keyword>
<dbReference type="Proteomes" id="UP000519897">
    <property type="component" value="Unassembled WGS sequence"/>
</dbReference>
<dbReference type="RefSeq" id="WP_062556909.1">
    <property type="nucleotide sequence ID" value="NZ_CP049249.1"/>
</dbReference>
<feature type="active site" description="Proton donor" evidence="9 10">
    <location>
        <position position="101"/>
    </location>
</feature>
<keyword evidence="13" id="KW-1185">Reference proteome</keyword>
<comment type="function">
    <text evidence="2 9">Catalyzes a trans-dehydration via an enolate intermediate.</text>
</comment>
<comment type="caution">
    <text evidence="12">The sequence shown here is derived from an EMBL/GenBank/DDBJ whole genome shotgun (WGS) entry which is preliminary data.</text>
</comment>
<accession>A0A7W6PRF4</accession>
<comment type="similarity">
    <text evidence="4 9">Belongs to the type-II 3-dehydroquinase family.</text>
</comment>
<gene>
    <name evidence="9" type="primary">aroQ</name>
    <name evidence="12" type="ORF">GGQ72_003697</name>
</gene>
<dbReference type="HAMAP" id="MF_00169">
    <property type="entry name" value="AroQ"/>
    <property type="match status" value="1"/>
</dbReference>
<evidence type="ECO:0000256" key="1">
    <source>
        <dbReference type="ARBA" id="ARBA00001864"/>
    </source>
</evidence>
<feature type="site" description="Transition state stabilizer" evidence="9 11">
    <location>
        <position position="19"/>
    </location>
</feature>
<dbReference type="InterPro" id="IPR018509">
    <property type="entry name" value="DHquinase_II_CS"/>
</dbReference>
<evidence type="ECO:0000313" key="12">
    <source>
        <dbReference type="EMBL" id="MBB4145135.1"/>
    </source>
</evidence>
<evidence type="ECO:0000256" key="4">
    <source>
        <dbReference type="ARBA" id="ARBA00011037"/>
    </source>
</evidence>
<dbReference type="CDD" id="cd00466">
    <property type="entry name" value="DHQase_II"/>
    <property type="match status" value="1"/>
</dbReference>
<name>A0A7W6PRF4_9HYPH</name>
<evidence type="ECO:0000256" key="10">
    <source>
        <dbReference type="PIRSR" id="PIRSR001399-1"/>
    </source>
</evidence>
<comment type="caution">
    <text evidence="9">Lacks conserved residue(s) required for the propagation of feature annotation.</text>
</comment>
<dbReference type="GO" id="GO:0009423">
    <property type="term" value="P:chorismate biosynthetic process"/>
    <property type="evidence" value="ECO:0007669"/>
    <property type="project" value="UniProtKB-UniRule"/>
</dbReference>
<proteinExistence type="inferred from homology"/>
<dbReference type="PROSITE" id="PS01029">
    <property type="entry name" value="DEHYDROQUINASE_II"/>
    <property type="match status" value="1"/>
</dbReference>
<evidence type="ECO:0000256" key="11">
    <source>
        <dbReference type="PIRSR" id="PIRSR001399-3"/>
    </source>
</evidence>
<reference evidence="12 13" key="1">
    <citation type="submission" date="2020-08" db="EMBL/GenBank/DDBJ databases">
        <title>Genomic Encyclopedia of Type Strains, Phase IV (KMG-IV): sequencing the most valuable type-strain genomes for metagenomic binning, comparative biology and taxonomic classification.</title>
        <authorList>
            <person name="Goeker M."/>
        </authorList>
    </citation>
    <scope>NUCLEOTIDE SEQUENCE [LARGE SCALE GENOMIC DNA]</scope>
    <source>
        <strain evidence="12 13">DSM 29514</strain>
    </source>
</reference>
<dbReference type="PANTHER" id="PTHR21272">
    <property type="entry name" value="CATABOLIC 3-DEHYDROQUINASE"/>
    <property type="match status" value="1"/>
</dbReference>
<evidence type="ECO:0000256" key="3">
    <source>
        <dbReference type="ARBA" id="ARBA00004902"/>
    </source>
</evidence>
<dbReference type="GO" id="GO:0019631">
    <property type="term" value="P:quinate catabolic process"/>
    <property type="evidence" value="ECO:0007669"/>
    <property type="project" value="TreeGrafter"/>
</dbReference>
<keyword evidence="9" id="KW-0028">Amino-acid biosynthesis</keyword>
<evidence type="ECO:0000313" key="13">
    <source>
        <dbReference type="Proteomes" id="UP000519897"/>
    </source>
</evidence>
<comment type="catalytic activity">
    <reaction evidence="1 9">
        <text>3-dehydroquinate = 3-dehydroshikimate + H2O</text>
        <dbReference type="Rhea" id="RHEA:21096"/>
        <dbReference type="ChEBI" id="CHEBI:15377"/>
        <dbReference type="ChEBI" id="CHEBI:16630"/>
        <dbReference type="ChEBI" id="CHEBI:32364"/>
        <dbReference type="EC" id="4.2.1.10"/>
    </reaction>
</comment>